<gene>
    <name evidence="2" type="ORF">GCM10009579_51380</name>
</gene>
<evidence type="ECO:0000256" key="1">
    <source>
        <dbReference type="SAM" id="MobiDB-lite"/>
    </source>
</evidence>
<dbReference type="EMBL" id="BAAAIH010000031">
    <property type="protein sequence ID" value="GAA1283655.1"/>
    <property type="molecule type" value="Genomic_DNA"/>
</dbReference>
<reference evidence="2 3" key="1">
    <citation type="journal article" date="2019" name="Int. J. Syst. Evol. Microbiol.">
        <title>The Global Catalogue of Microorganisms (GCM) 10K type strain sequencing project: providing services to taxonomists for standard genome sequencing and annotation.</title>
        <authorList>
            <consortium name="The Broad Institute Genomics Platform"/>
            <consortium name="The Broad Institute Genome Sequencing Center for Infectious Disease"/>
            <person name="Wu L."/>
            <person name="Ma J."/>
        </authorList>
    </citation>
    <scope>NUCLEOTIDE SEQUENCE [LARGE SCALE GENOMIC DNA]</scope>
    <source>
        <strain evidence="2 3">JCM 11448</strain>
    </source>
</reference>
<organism evidence="2 3">
    <name type="scientific">Streptomyces javensis</name>
    <dbReference type="NCBI Taxonomy" id="114698"/>
    <lineage>
        <taxon>Bacteria</taxon>
        <taxon>Bacillati</taxon>
        <taxon>Actinomycetota</taxon>
        <taxon>Actinomycetes</taxon>
        <taxon>Kitasatosporales</taxon>
        <taxon>Streptomycetaceae</taxon>
        <taxon>Streptomyces</taxon>
        <taxon>Streptomyces violaceusniger group</taxon>
    </lineage>
</organism>
<feature type="region of interest" description="Disordered" evidence="1">
    <location>
        <begin position="46"/>
        <end position="68"/>
    </location>
</feature>
<dbReference type="Proteomes" id="UP001500282">
    <property type="component" value="Unassembled WGS sequence"/>
</dbReference>
<keyword evidence="3" id="KW-1185">Reference proteome</keyword>
<evidence type="ECO:0000313" key="2">
    <source>
        <dbReference type="EMBL" id="GAA1283655.1"/>
    </source>
</evidence>
<evidence type="ECO:0000313" key="3">
    <source>
        <dbReference type="Proteomes" id="UP001500282"/>
    </source>
</evidence>
<name>A0ABN1X4F1_9ACTN</name>
<comment type="caution">
    <text evidence="2">The sequence shown here is derived from an EMBL/GenBank/DDBJ whole genome shotgun (WGS) entry which is preliminary data.</text>
</comment>
<feature type="region of interest" description="Disordered" evidence="1">
    <location>
        <begin position="1"/>
        <end position="22"/>
    </location>
</feature>
<sequence>MARVRYTGPEPVTVPELGDREIQPDEVVEVPDARFEGYICQPANWESVEEPGTKAAKKTAAKAPQKED</sequence>
<protein>
    <submittedName>
        <fullName evidence="2">Uncharacterized protein</fullName>
    </submittedName>
</protein>
<proteinExistence type="predicted"/>
<accession>A0ABN1X4F1</accession>